<keyword evidence="2" id="KW-1185">Reference proteome</keyword>
<dbReference type="EMBL" id="JABSTU010000004">
    <property type="protein sequence ID" value="KAH8034564.1"/>
    <property type="molecule type" value="Genomic_DNA"/>
</dbReference>
<dbReference type="AlphaFoldDB" id="A0A9J6EKD0"/>
<evidence type="ECO:0000313" key="1">
    <source>
        <dbReference type="EMBL" id="KAH8034564.1"/>
    </source>
</evidence>
<evidence type="ECO:0000313" key="2">
    <source>
        <dbReference type="Proteomes" id="UP000821866"/>
    </source>
</evidence>
<accession>A0A9J6EKD0</accession>
<reference evidence="1" key="2">
    <citation type="submission" date="2021-09" db="EMBL/GenBank/DDBJ databases">
        <authorList>
            <person name="Jia N."/>
            <person name="Wang J."/>
            <person name="Shi W."/>
            <person name="Du L."/>
            <person name="Sun Y."/>
            <person name="Zhan W."/>
            <person name="Jiang J."/>
            <person name="Wang Q."/>
            <person name="Zhang B."/>
            <person name="Ji P."/>
            <person name="Sakyi L.B."/>
            <person name="Cui X."/>
            <person name="Yuan T."/>
            <person name="Jiang B."/>
            <person name="Yang W."/>
            <person name="Lam T.T.-Y."/>
            <person name="Chang Q."/>
            <person name="Ding S."/>
            <person name="Wang X."/>
            <person name="Zhu J."/>
            <person name="Ruan X."/>
            <person name="Zhao L."/>
            <person name="Wei J."/>
            <person name="Que T."/>
            <person name="Du C."/>
            <person name="Cheng J."/>
            <person name="Dai P."/>
            <person name="Han X."/>
            <person name="Huang E."/>
            <person name="Gao Y."/>
            <person name="Liu J."/>
            <person name="Shao H."/>
            <person name="Ye R."/>
            <person name="Li L."/>
            <person name="Wei W."/>
            <person name="Wang X."/>
            <person name="Wang C."/>
            <person name="Huo Q."/>
            <person name="Li W."/>
            <person name="Guo W."/>
            <person name="Chen H."/>
            <person name="Chen S."/>
            <person name="Zhou L."/>
            <person name="Zhou L."/>
            <person name="Ni X."/>
            <person name="Tian J."/>
            <person name="Zhou Y."/>
            <person name="Sheng Y."/>
            <person name="Liu T."/>
            <person name="Pan Y."/>
            <person name="Xia L."/>
            <person name="Li J."/>
            <person name="Zhao F."/>
            <person name="Cao W."/>
        </authorList>
    </citation>
    <scope>NUCLEOTIDE SEQUENCE</scope>
    <source>
        <strain evidence="1">Rmic-2018</strain>
        <tissue evidence="1">Larvae</tissue>
    </source>
</reference>
<sequence length="123" mass="14356">MDLNGCPSKNQAGLQNLTSTNREEAEIETQHVFLQVSSINLHPVIDIRKHKDLQKLLRVTAWVFRFVNRCRGLQTLLSETILAREISKCELFWIRYVKLEVFAKDVEQRQLAHALPKQFILVE</sequence>
<proteinExistence type="predicted"/>
<gene>
    <name evidence="1" type="ORF">HPB51_025715</name>
</gene>
<comment type="caution">
    <text evidence="1">The sequence shown here is derived from an EMBL/GenBank/DDBJ whole genome shotgun (WGS) entry which is preliminary data.</text>
</comment>
<dbReference type="Proteomes" id="UP000821866">
    <property type="component" value="Chromosome 2"/>
</dbReference>
<name>A0A9J6EKD0_RHIMP</name>
<protein>
    <submittedName>
        <fullName evidence="1">Uncharacterized protein</fullName>
    </submittedName>
</protein>
<reference evidence="1" key="1">
    <citation type="journal article" date="2020" name="Cell">
        <title>Large-Scale Comparative Analyses of Tick Genomes Elucidate Their Genetic Diversity and Vector Capacities.</title>
        <authorList>
            <consortium name="Tick Genome and Microbiome Consortium (TIGMIC)"/>
            <person name="Jia N."/>
            <person name="Wang J."/>
            <person name="Shi W."/>
            <person name="Du L."/>
            <person name="Sun Y."/>
            <person name="Zhan W."/>
            <person name="Jiang J.F."/>
            <person name="Wang Q."/>
            <person name="Zhang B."/>
            <person name="Ji P."/>
            <person name="Bell-Sakyi L."/>
            <person name="Cui X.M."/>
            <person name="Yuan T.T."/>
            <person name="Jiang B.G."/>
            <person name="Yang W.F."/>
            <person name="Lam T.T."/>
            <person name="Chang Q.C."/>
            <person name="Ding S.J."/>
            <person name="Wang X.J."/>
            <person name="Zhu J.G."/>
            <person name="Ruan X.D."/>
            <person name="Zhao L."/>
            <person name="Wei J.T."/>
            <person name="Ye R.Z."/>
            <person name="Que T.C."/>
            <person name="Du C.H."/>
            <person name="Zhou Y.H."/>
            <person name="Cheng J.X."/>
            <person name="Dai P.F."/>
            <person name="Guo W.B."/>
            <person name="Han X.H."/>
            <person name="Huang E.J."/>
            <person name="Li L.F."/>
            <person name="Wei W."/>
            <person name="Gao Y.C."/>
            <person name="Liu J.Z."/>
            <person name="Shao H.Z."/>
            <person name="Wang X."/>
            <person name="Wang C.C."/>
            <person name="Yang T.C."/>
            <person name="Huo Q.B."/>
            <person name="Li W."/>
            <person name="Chen H.Y."/>
            <person name="Chen S.E."/>
            <person name="Zhou L.G."/>
            <person name="Ni X.B."/>
            <person name="Tian J.H."/>
            <person name="Sheng Y."/>
            <person name="Liu T."/>
            <person name="Pan Y.S."/>
            <person name="Xia L.Y."/>
            <person name="Li J."/>
            <person name="Zhao F."/>
            <person name="Cao W.C."/>
        </authorList>
    </citation>
    <scope>NUCLEOTIDE SEQUENCE</scope>
    <source>
        <strain evidence="1">Rmic-2018</strain>
    </source>
</reference>
<organism evidence="1 2">
    <name type="scientific">Rhipicephalus microplus</name>
    <name type="common">Cattle tick</name>
    <name type="synonym">Boophilus microplus</name>
    <dbReference type="NCBI Taxonomy" id="6941"/>
    <lineage>
        <taxon>Eukaryota</taxon>
        <taxon>Metazoa</taxon>
        <taxon>Ecdysozoa</taxon>
        <taxon>Arthropoda</taxon>
        <taxon>Chelicerata</taxon>
        <taxon>Arachnida</taxon>
        <taxon>Acari</taxon>
        <taxon>Parasitiformes</taxon>
        <taxon>Ixodida</taxon>
        <taxon>Ixodoidea</taxon>
        <taxon>Ixodidae</taxon>
        <taxon>Rhipicephalinae</taxon>
        <taxon>Rhipicephalus</taxon>
        <taxon>Boophilus</taxon>
    </lineage>
</organism>